<accession>A0A2S7K5W1</accession>
<dbReference type="PRINTS" id="PR00096">
    <property type="entry name" value="GATASE"/>
</dbReference>
<dbReference type="FunFam" id="3.40.50.880:FF:000003">
    <property type="entry name" value="Anthranilate synthase component II"/>
    <property type="match status" value="1"/>
</dbReference>
<name>A0A2S7K5W1_9PROT</name>
<dbReference type="Proteomes" id="UP000239504">
    <property type="component" value="Unassembled WGS sequence"/>
</dbReference>
<protein>
    <submittedName>
        <fullName evidence="3">Aminodeoxychorismate/anthranilate synthase component II</fullName>
    </submittedName>
</protein>
<dbReference type="InterPro" id="IPR017926">
    <property type="entry name" value="GATASE"/>
</dbReference>
<evidence type="ECO:0000313" key="3">
    <source>
        <dbReference type="EMBL" id="PQA87838.1"/>
    </source>
</evidence>
<dbReference type="Pfam" id="PF00117">
    <property type="entry name" value="GATase"/>
    <property type="match status" value="1"/>
</dbReference>
<feature type="domain" description="Glutamine amidotransferase" evidence="2">
    <location>
        <begin position="3"/>
        <end position="184"/>
    </location>
</feature>
<comment type="caution">
    <text evidence="3">The sequence shown here is derived from an EMBL/GenBank/DDBJ whole genome shotgun (WGS) entry which is preliminary data.</text>
</comment>
<keyword evidence="1" id="KW-0315">Glutamine amidotransferase</keyword>
<dbReference type="NCBIfam" id="TIGR00566">
    <property type="entry name" value="trpG_papA"/>
    <property type="match status" value="1"/>
</dbReference>
<dbReference type="GO" id="GO:0000162">
    <property type="term" value="P:L-tryptophan biosynthetic process"/>
    <property type="evidence" value="ECO:0007669"/>
    <property type="project" value="TreeGrafter"/>
</dbReference>
<dbReference type="PANTHER" id="PTHR43418">
    <property type="entry name" value="MULTIFUNCTIONAL TRYPTOPHAN BIOSYNTHESIS PROTEIN-RELATED"/>
    <property type="match status" value="1"/>
</dbReference>
<evidence type="ECO:0000313" key="4">
    <source>
        <dbReference type="Proteomes" id="UP000239504"/>
    </source>
</evidence>
<sequence>MILIIDNYDSFVNNLARYVREAGHETVLMRNDAADVEDCLALNPDGVIISPGPKTPSDAGVSKDLMRALDGAIPLLGVCLGHQGLVEIFGGETRRAGHPLHGEASEVRHDGRGVFAGVPSPMMAGRYHSLIAVPAPDGPLRETAWSGDGELMGVAHESRPWFGVQFHPESLLTPHGRRIIQNFLKFCGRG</sequence>
<dbReference type="CDD" id="cd01743">
    <property type="entry name" value="GATase1_Anthranilate_Synthase"/>
    <property type="match status" value="1"/>
</dbReference>
<proteinExistence type="predicted"/>
<dbReference type="OrthoDB" id="9803598at2"/>
<organism evidence="3 4">
    <name type="scientific">Hyphococcus luteus</name>
    <dbReference type="NCBI Taxonomy" id="2058213"/>
    <lineage>
        <taxon>Bacteria</taxon>
        <taxon>Pseudomonadati</taxon>
        <taxon>Pseudomonadota</taxon>
        <taxon>Alphaproteobacteria</taxon>
        <taxon>Parvularculales</taxon>
        <taxon>Parvularculaceae</taxon>
        <taxon>Hyphococcus</taxon>
    </lineage>
</organism>
<reference evidence="3 4" key="1">
    <citation type="submission" date="2017-12" db="EMBL/GenBank/DDBJ databases">
        <authorList>
            <person name="Hurst M.R.H."/>
        </authorList>
    </citation>
    <scope>NUCLEOTIDE SEQUENCE [LARGE SCALE GENOMIC DNA]</scope>
    <source>
        <strain evidence="3 4">SY-3-19</strain>
    </source>
</reference>
<dbReference type="PROSITE" id="PS51273">
    <property type="entry name" value="GATASE_TYPE_1"/>
    <property type="match status" value="1"/>
</dbReference>
<dbReference type="PRINTS" id="PR00099">
    <property type="entry name" value="CPSGATASE"/>
</dbReference>
<dbReference type="Gene3D" id="3.40.50.880">
    <property type="match status" value="1"/>
</dbReference>
<dbReference type="InterPro" id="IPR006221">
    <property type="entry name" value="TrpG/PapA_dom"/>
</dbReference>
<evidence type="ECO:0000256" key="1">
    <source>
        <dbReference type="ARBA" id="ARBA00022962"/>
    </source>
</evidence>
<dbReference type="InterPro" id="IPR050472">
    <property type="entry name" value="Anth_synth/Amidotransfase"/>
</dbReference>
<dbReference type="PRINTS" id="PR00097">
    <property type="entry name" value="ANTSNTHASEII"/>
</dbReference>
<dbReference type="InterPro" id="IPR029062">
    <property type="entry name" value="Class_I_gatase-like"/>
</dbReference>
<evidence type="ECO:0000259" key="2">
    <source>
        <dbReference type="Pfam" id="PF00117"/>
    </source>
</evidence>
<gene>
    <name evidence="3" type="ORF">CW354_05655</name>
</gene>
<dbReference type="GO" id="GO:0005829">
    <property type="term" value="C:cytosol"/>
    <property type="evidence" value="ECO:0007669"/>
    <property type="project" value="TreeGrafter"/>
</dbReference>
<dbReference type="GO" id="GO:0004049">
    <property type="term" value="F:anthranilate synthase activity"/>
    <property type="evidence" value="ECO:0007669"/>
    <property type="project" value="TreeGrafter"/>
</dbReference>
<dbReference type="EMBL" id="PJCH01000005">
    <property type="protein sequence ID" value="PQA87838.1"/>
    <property type="molecule type" value="Genomic_DNA"/>
</dbReference>
<dbReference type="AlphaFoldDB" id="A0A2S7K5W1"/>
<keyword evidence="4" id="KW-1185">Reference proteome</keyword>
<dbReference type="RefSeq" id="WP_104829083.1">
    <property type="nucleotide sequence ID" value="NZ_PJCH01000005.1"/>
</dbReference>
<dbReference type="PANTHER" id="PTHR43418:SF4">
    <property type="entry name" value="MULTIFUNCTIONAL TRYPTOPHAN BIOSYNTHESIS PROTEIN"/>
    <property type="match status" value="1"/>
</dbReference>
<dbReference type="SUPFAM" id="SSF52317">
    <property type="entry name" value="Class I glutamine amidotransferase-like"/>
    <property type="match status" value="1"/>
</dbReference>